<dbReference type="InterPro" id="IPR024006">
    <property type="entry name" value="Alt_signal_exp_actinobact"/>
</dbReference>
<keyword evidence="1" id="KW-0472">Membrane</keyword>
<keyword evidence="1" id="KW-1133">Transmembrane helix</keyword>
<evidence type="ECO:0000313" key="3">
    <source>
        <dbReference type="Proteomes" id="UP001261125"/>
    </source>
</evidence>
<evidence type="ECO:0000256" key="1">
    <source>
        <dbReference type="SAM" id="Phobius"/>
    </source>
</evidence>
<dbReference type="Proteomes" id="UP001261125">
    <property type="component" value="Unassembled WGS sequence"/>
</dbReference>
<keyword evidence="1" id="KW-0812">Transmembrane</keyword>
<dbReference type="RefSeq" id="WP_316004515.1">
    <property type="nucleotide sequence ID" value="NZ_JAWDIT010000003.1"/>
</dbReference>
<keyword evidence="3" id="KW-1185">Reference proteome</keyword>
<sequence>MSLETASPTRASRAARPVRRHRRATAIALITVGAALLSVGGGSYAYWSTQTALTAGPVSAGDLNLSLGTGSWTLKGVLGTAQPVANLTTVKIVPGDVLTLTQPLDVTLVGNTIAADLKAEVGSTFTSGALGGNLDIALSVAGYGTATGTNTYRLTSANSGAATATLTITFKPGTTGRTGATQSVDLNDIAFTLTQASS</sequence>
<organism evidence="2 3">
    <name type="scientific">Microbacterium phycohabitans</name>
    <dbReference type="NCBI Taxonomy" id="3075993"/>
    <lineage>
        <taxon>Bacteria</taxon>
        <taxon>Bacillati</taxon>
        <taxon>Actinomycetota</taxon>
        <taxon>Actinomycetes</taxon>
        <taxon>Micrococcales</taxon>
        <taxon>Microbacteriaceae</taxon>
        <taxon>Microbacterium</taxon>
    </lineage>
</organism>
<dbReference type="EMBL" id="JAWDIT010000003">
    <property type="protein sequence ID" value="MDU0346110.1"/>
    <property type="molecule type" value="Genomic_DNA"/>
</dbReference>
<reference evidence="2 3" key="1">
    <citation type="submission" date="2023-09" db="EMBL/GenBank/DDBJ databases">
        <title>Microbacterium fusihabitans sp. nov., Microbacterium phycihabitans sp. nov., and Microbacterium cervinum sp. nov., isolated from dried seaweeds of beach.</title>
        <authorList>
            <person name="Lee S.D."/>
        </authorList>
    </citation>
    <scope>NUCLEOTIDE SEQUENCE [LARGE SCALE GENOMIC DNA]</scope>
    <source>
        <strain evidence="2 3">KSW2-29</strain>
    </source>
</reference>
<name>A0ABU3SP45_9MICO</name>
<feature type="transmembrane region" description="Helical" evidence="1">
    <location>
        <begin position="26"/>
        <end position="47"/>
    </location>
</feature>
<proteinExistence type="predicted"/>
<accession>A0ABU3SP45</accession>
<comment type="caution">
    <text evidence="2">The sequence shown here is derived from an EMBL/GenBank/DDBJ whole genome shotgun (WGS) entry which is preliminary data.</text>
</comment>
<protein>
    <submittedName>
        <fullName evidence="2">Alternate-type signal peptide domain-containing protein</fullName>
    </submittedName>
</protein>
<gene>
    <name evidence="2" type="ORF">RWH44_10400</name>
</gene>
<evidence type="ECO:0000313" key="2">
    <source>
        <dbReference type="EMBL" id="MDU0346110.1"/>
    </source>
</evidence>
<dbReference type="NCBIfam" id="TIGR04089">
    <property type="entry name" value="exp_by_SipW_III"/>
    <property type="match status" value="1"/>
</dbReference>